<protein>
    <submittedName>
        <fullName evidence="2">Uncharacterized protein</fullName>
    </submittedName>
</protein>
<organism evidence="2 3">
    <name type="scientific">Eragrostis curvula</name>
    <name type="common">weeping love grass</name>
    <dbReference type="NCBI Taxonomy" id="38414"/>
    <lineage>
        <taxon>Eukaryota</taxon>
        <taxon>Viridiplantae</taxon>
        <taxon>Streptophyta</taxon>
        <taxon>Embryophyta</taxon>
        <taxon>Tracheophyta</taxon>
        <taxon>Spermatophyta</taxon>
        <taxon>Magnoliopsida</taxon>
        <taxon>Liliopsida</taxon>
        <taxon>Poales</taxon>
        <taxon>Poaceae</taxon>
        <taxon>PACMAD clade</taxon>
        <taxon>Chloridoideae</taxon>
        <taxon>Eragrostideae</taxon>
        <taxon>Eragrostidinae</taxon>
        <taxon>Eragrostis</taxon>
    </lineage>
</organism>
<name>A0A5J9TP95_9POAL</name>
<feature type="non-terminal residue" evidence="2">
    <location>
        <position position="1"/>
    </location>
</feature>
<comment type="caution">
    <text evidence="2">The sequence shown here is derived from an EMBL/GenBank/DDBJ whole genome shotgun (WGS) entry which is preliminary data.</text>
</comment>
<evidence type="ECO:0000256" key="1">
    <source>
        <dbReference type="SAM" id="MobiDB-lite"/>
    </source>
</evidence>
<evidence type="ECO:0000313" key="2">
    <source>
        <dbReference type="EMBL" id="TVU13057.1"/>
    </source>
</evidence>
<dbReference type="Proteomes" id="UP000324897">
    <property type="component" value="Chromosome 3"/>
</dbReference>
<evidence type="ECO:0000313" key="3">
    <source>
        <dbReference type="Proteomes" id="UP000324897"/>
    </source>
</evidence>
<gene>
    <name evidence="2" type="ORF">EJB05_46732</name>
</gene>
<dbReference type="AlphaFoldDB" id="A0A5J9TP95"/>
<accession>A0A5J9TP95</accession>
<feature type="region of interest" description="Disordered" evidence="1">
    <location>
        <begin position="1"/>
        <end position="101"/>
    </location>
</feature>
<keyword evidence="3" id="KW-1185">Reference proteome</keyword>
<reference evidence="2 3" key="1">
    <citation type="journal article" date="2019" name="Sci. Rep.">
        <title>A high-quality genome of Eragrostis curvula grass provides insights into Poaceae evolution and supports new strategies to enhance forage quality.</title>
        <authorList>
            <person name="Carballo J."/>
            <person name="Santos B.A.C.M."/>
            <person name="Zappacosta D."/>
            <person name="Garbus I."/>
            <person name="Selva J.P."/>
            <person name="Gallo C.A."/>
            <person name="Diaz A."/>
            <person name="Albertini E."/>
            <person name="Caccamo M."/>
            <person name="Echenique V."/>
        </authorList>
    </citation>
    <scope>NUCLEOTIDE SEQUENCE [LARGE SCALE GENOMIC DNA]</scope>
    <source>
        <strain evidence="3">cv. Victoria</strain>
        <tissue evidence="2">Leaf</tissue>
    </source>
</reference>
<dbReference type="EMBL" id="RWGY01000039">
    <property type="protein sequence ID" value="TVU13057.1"/>
    <property type="molecule type" value="Genomic_DNA"/>
</dbReference>
<proteinExistence type="predicted"/>
<sequence length="155" mass="16684">MGMAAAPPHTPMPAATTPAAVSVTSSSYEDDDGAASSWSLSSPRHRLLHDEAQRAGRRHAPVGAPHRRPDVPLRRGRPRRAPATWSPPSGRCAPRRRAPPPTCARPFVAKLTFREMCVVLREQRVAPGAGLLCLDEASGELTTRASIETHGNFIN</sequence>
<feature type="compositionally biased region" description="Low complexity" evidence="1">
    <location>
        <begin position="1"/>
        <end position="27"/>
    </location>
</feature>
<dbReference type="Gramene" id="TVU13057">
    <property type="protein sequence ID" value="TVU13057"/>
    <property type="gene ID" value="EJB05_46732"/>
</dbReference>